<dbReference type="InterPro" id="IPR023296">
    <property type="entry name" value="Glyco_hydro_beta-prop_sf"/>
</dbReference>
<organism evidence="8 9">
    <name type="scientific">Candidatus Cryptobacteroides intestinavium</name>
    <dbReference type="NCBI Taxonomy" id="2840766"/>
    <lineage>
        <taxon>Bacteria</taxon>
        <taxon>Pseudomonadati</taxon>
        <taxon>Bacteroidota</taxon>
        <taxon>Bacteroidia</taxon>
        <taxon>Bacteroidales</taxon>
        <taxon>Candidatus Cryptobacteroides</taxon>
    </lineage>
</organism>
<comment type="pathway">
    <text evidence="1">Glycan metabolism; L-arabinan degradation.</text>
</comment>
<dbReference type="EMBL" id="JADIMI010000073">
    <property type="protein sequence ID" value="MBO8452747.1"/>
    <property type="molecule type" value="Genomic_DNA"/>
</dbReference>
<accession>A0A9D9HIX9</accession>
<evidence type="ECO:0000256" key="6">
    <source>
        <dbReference type="PIRSR" id="PIRSR606710-2"/>
    </source>
</evidence>
<sequence length="359" mass="39843">MFAAICLLSMLSCENVSIQDMVGTGETSQTRYNIEKLDNPVLPQDAADPSLLDDRERTGYYYLYTTENGECDIPVYRSKNLVNWEFVGDAFPDGFQRKWGESWARPWAPDINYINGKYVLYYSMGCWNEPMLSESGVAVSDSPEGPFVDIDGNPLLNRENCRVFNPIDVNFFDDGEKKYIFWGSYKLSDDPSVDYGIYAIEVTDDGLAIKEGASKVKVAGNQIEGTMVTERDGWYYLFASTGQTLAGTSSDYRVVVGRSDNVLGPYVGPDGTPMLDNDGYNNYILSGDGTAFFGTGHNSGIVTDDAGQSWMAYHTLWSGNHLNVRVVCVDRVMWLNGWPSLVTGHPVTDGAGPMFKINL</sequence>
<feature type="active site" description="Proton donor" evidence="5">
    <location>
        <position position="224"/>
    </location>
</feature>
<dbReference type="PANTHER" id="PTHR43301">
    <property type="entry name" value="ARABINAN ENDO-1,5-ALPHA-L-ARABINOSIDASE"/>
    <property type="match status" value="1"/>
</dbReference>
<protein>
    <submittedName>
        <fullName evidence="8">Family 43 glycosylhydrolase</fullName>
    </submittedName>
</protein>
<evidence type="ECO:0000256" key="1">
    <source>
        <dbReference type="ARBA" id="ARBA00004834"/>
    </source>
</evidence>
<dbReference type="InterPro" id="IPR006710">
    <property type="entry name" value="Glyco_hydro_43"/>
</dbReference>
<evidence type="ECO:0000313" key="8">
    <source>
        <dbReference type="EMBL" id="MBO8452747.1"/>
    </source>
</evidence>
<evidence type="ECO:0000256" key="7">
    <source>
        <dbReference type="RuleBase" id="RU361187"/>
    </source>
</evidence>
<feature type="site" description="Important for catalytic activity, responsible for pKa modulation of the active site Glu and correct orientation of both the proton donor and substrate" evidence="6">
    <location>
        <position position="168"/>
    </location>
</feature>
<evidence type="ECO:0000313" key="9">
    <source>
        <dbReference type="Proteomes" id="UP000823661"/>
    </source>
</evidence>
<feature type="active site" description="Proton acceptor" evidence="5">
    <location>
        <position position="48"/>
    </location>
</feature>
<gene>
    <name evidence="8" type="ORF">IAC06_07695</name>
</gene>
<dbReference type="Gene3D" id="2.115.10.20">
    <property type="entry name" value="Glycosyl hydrolase domain, family 43"/>
    <property type="match status" value="1"/>
</dbReference>
<dbReference type="GO" id="GO:0004553">
    <property type="term" value="F:hydrolase activity, hydrolyzing O-glycosyl compounds"/>
    <property type="evidence" value="ECO:0007669"/>
    <property type="project" value="InterPro"/>
</dbReference>
<evidence type="ECO:0000256" key="4">
    <source>
        <dbReference type="ARBA" id="ARBA00023295"/>
    </source>
</evidence>
<dbReference type="InterPro" id="IPR050727">
    <property type="entry name" value="GH43_arabinanases"/>
</dbReference>
<evidence type="ECO:0000256" key="5">
    <source>
        <dbReference type="PIRSR" id="PIRSR606710-1"/>
    </source>
</evidence>
<evidence type="ECO:0000256" key="2">
    <source>
        <dbReference type="ARBA" id="ARBA00009865"/>
    </source>
</evidence>
<keyword evidence="4 7" id="KW-0326">Glycosidase</keyword>
<reference evidence="8" key="2">
    <citation type="journal article" date="2021" name="PeerJ">
        <title>Extensive microbial diversity within the chicken gut microbiome revealed by metagenomics and culture.</title>
        <authorList>
            <person name="Gilroy R."/>
            <person name="Ravi A."/>
            <person name="Getino M."/>
            <person name="Pursley I."/>
            <person name="Horton D.L."/>
            <person name="Alikhan N.F."/>
            <person name="Baker D."/>
            <person name="Gharbi K."/>
            <person name="Hall N."/>
            <person name="Watson M."/>
            <person name="Adriaenssens E.M."/>
            <person name="Foster-Nyarko E."/>
            <person name="Jarju S."/>
            <person name="Secka A."/>
            <person name="Antonio M."/>
            <person name="Oren A."/>
            <person name="Chaudhuri R.R."/>
            <person name="La Ragione R."/>
            <person name="Hildebrand F."/>
            <person name="Pallen M.J."/>
        </authorList>
    </citation>
    <scope>NUCLEOTIDE SEQUENCE</scope>
    <source>
        <strain evidence="8">B1-20833</strain>
    </source>
</reference>
<proteinExistence type="inferred from homology"/>
<comment type="caution">
    <text evidence="8">The sequence shown here is derived from an EMBL/GenBank/DDBJ whole genome shotgun (WGS) entry which is preliminary data.</text>
</comment>
<keyword evidence="3 7" id="KW-0378">Hydrolase</keyword>
<dbReference type="Pfam" id="PF04616">
    <property type="entry name" value="Glyco_hydro_43"/>
    <property type="match status" value="1"/>
</dbReference>
<dbReference type="AlphaFoldDB" id="A0A9D9HIX9"/>
<dbReference type="GO" id="GO:0005975">
    <property type="term" value="P:carbohydrate metabolic process"/>
    <property type="evidence" value="ECO:0007669"/>
    <property type="project" value="InterPro"/>
</dbReference>
<reference evidence="8" key="1">
    <citation type="submission" date="2020-10" db="EMBL/GenBank/DDBJ databases">
        <authorList>
            <person name="Gilroy R."/>
        </authorList>
    </citation>
    <scope>NUCLEOTIDE SEQUENCE</scope>
    <source>
        <strain evidence="8">B1-20833</strain>
    </source>
</reference>
<dbReference type="Proteomes" id="UP000823661">
    <property type="component" value="Unassembled WGS sequence"/>
</dbReference>
<name>A0A9D9HIX9_9BACT</name>
<dbReference type="PANTHER" id="PTHR43301:SF3">
    <property type="entry name" value="ARABINAN ENDO-1,5-ALPHA-L-ARABINOSIDASE A-RELATED"/>
    <property type="match status" value="1"/>
</dbReference>
<evidence type="ECO:0000256" key="3">
    <source>
        <dbReference type="ARBA" id="ARBA00022801"/>
    </source>
</evidence>
<dbReference type="SUPFAM" id="SSF75005">
    <property type="entry name" value="Arabinanase/levansucrase/invertase"/>
    <property type="match status" value="1"/>
</dbReference>
<comment type="similarity">
    <text evidence="2 7">Belongs to the glycosyl hydrolase 43 family.</text>
</comment>